<dbReference type="Proteomes" id="UP000828048">
    <property type="component" value="Chromosome 10"/>
</dbReference>
<reference evidence="1 2" key="1">
    <citation type="journal article" date="2021" name="Hortic Res">
        <title>High-quality reference genome and annotation aids understanding of berry development for evergreen blueberry (Vaccinium darrowii).</title>
        <authorList>
            <person name="Yu J."/>
            <person name="Hulse-Kemp A.M."/>
            <person name="Babiker E."/>
            <person name="Staton M."/>
        </authorList>
    </citation>
    <scope>NUCLEOTIDE SEQUENCE [LARGE SCALE GENOMIC DNA]</scope>
    <source>
        <strain evidence="2">cv. NJ 8807/NJ 8810</strain>
        <tissue evidence="1">Young leaf</tissue>
    </source>
</reference>
<sequence length="141" mass="16031">MIFKPSAWHGKSLLNLLHAIFQEPGLQCFHGFMHCEMQELKVVHVSVCKIHKHPLIPGFHNPNMVSIKAKYGGYIIKFMLSLSSRLVQLHKEVARRLNLEAGTYHVVSSFVSMKVTDQLVSQKNVFTDVPAFNESRLMGTQ</sequence>
<protein>
    <submittedName>
        <fullName evidence="1">Uncharacterized protein</fullName>
    </submittedName>
</protein>
<evidence type="ECO:0000313" key="2">
    <source>
        <dbReference type="Proteomes" id="UP000828048"/>
    </source>
</evidence>
<gene>
    <name evidence="1" type="ORF">Vadar_025622</name>
</gene>
<evidence type="ECO:0000313" key="1">
    <source>
        <dbReference type="EMBL" id="KAH7841104.1"/>
    </source>
</evidence>
<organism evidence="1 2">
    <name type="scientific">Vaccinium darrowii</name>
    <dbReference type="NCBI Taxonomy" id="229202"/>
    <lineage>
        <taxon>Eukaryota</taxon>
        <taxon>Viridiplantae</taxon>
        <taxon>Streptophyta</taxon>
        <taxon>Embryophyta</taxon>
        <taxon>Tracheophyta</taxon>
        <taxon>Spermatophyta</taxon>
        <taxon>Magnoliopsida</taxon>
        <taxon>eudicotyledons</taxon>
        <taxon>Gunneridae</taxon>
        <taxon>Pentapetalae</taxon>
        <taxon>asterids</taxon>
        <taxon>Ericales</taxon>
        <taxon>Ericaceae</taxon>
        <taxon>Vaccinioideae</taxon>
        <taxon>Vaccinieae</taxon>
        <taxon>Vaccinium</taxon>
    </lineage>
</organism>
<comment type="caution">
    <text evidence="1">The sequence shown here is derived from an EMBL/GenBank/DDBJ whole genome shotgun (WGS) entry which is preliminary data.</text>
</comment>
<accession>A0ACB7XJV7</accession>
<name>A0ACB7XJV7_9ERIC</name>
<dbReference type="EMBL" id="CM037160">
    <property type="protein sequence ID" value="KAH7841104.1"/>
    <property type="molecule type" value="Genomic_DNA"/>
</dbReference>
<keyword evidence="2" id="KW-1185">Reference proteome</keyword>
<proteinExistence type="predicted"/>